<proteinExistence type="predicted"/>
<evidence type="ECO:0000313" key="4">
    <source>
        <dbReference type="Proteomes" id="UP001597302"/>
    </source>
</evidence>
<reference evidence="4" key="1">
    <citation type="journal article" date="2019" name="Int. J. Syst. Evol. Microbiol.">
        <title>The Global Catalogue of Microorganisms (GCM) 10K type strain sequencing project: providing services to taxonomists for standard genome sequencing and annotation.</title>
        <authorList>
            <consortium name="The Broad Institute Genomics Platform"/>
            <consortium name="The Broad Institute Genome Sequencing Center for Infectious Disease"/>
            <person name="Wu L."/>
            <person name="Ma J."/>
        </authorList>
    </citation>
    <scope>NUCLEOTIDE SEQUENCE [LARGE SCALE GENOMIC DNA]</scope>
    <source>
        <strain evidence="4">CCM 8875</strain>
    </source>
</reference>
<sequence length="307" mass="32066">MTLSGLSDNGRAALFMTGSMALFAIEDAFLKILTRTMPVWQMLVIVGVVSALVFWARLRLRGQHLWTRSLAHPMVALRNLGEVTGALSFLTALATGDLSTTSAILQVLPLTLVLGAALFLGEQVGWRRWASVAVGFAGVLLILRPGTAAFQPAMLWAVLGVAGLTLRDLATRRIPAGVPSDQLSASAYAAIAVAGLGLGIATGQGAVLPDGAQLMLLAGTILFGVLGYAALVAASRLGEASVVAPFRYARLGFALLVAAVVFGERPDLPMLAGSGLIALAGVYAMWREAGRHRPRPPVDGLIRPGPR</sequence>
<feature type="transmembrane region" description="Helical" evidence="1">
    <location>
        <begin position="39"/>
        <end position="58"/>
    </location>
</feature>
<feature type="transmembrane region" description="Helical" evidence="1">
    <location>
        <begin position="214"/>
        <end position="234"/>
    </location>
</feature>
<dbReference type="Pfam" id="PF00892">
    <property type="entry name" value="EamA"/>
    <property type="match status" value="1"/>
</dbReference>
<feature type="transmembrane region" description="Helical" evidence="1">
    <location>
        <begin position="102"/>
        <end position="119"/>
    </location>
</feature>
<dbReference type="SUPFAM" id="SSF103481">
    <property type="entry name" value="Multidrug resistance efflux transporter EmrE"/>
    <property type="match status" value="2"/>
</dbReference>
<comment type="caution">
    <text evidence="3">The sequence shown here is derived from an EMBL/GenBank/DDBJ whole genome shotgun (WGS) entry which is preliminary data.</text>
</comment>
<keyword evidence="1" id="KW-0812">Transmembrane</keyword>
<feature type="domain" description="EamA" evidence="2">
    <location>
        <begin position="12"/>
        <end position="143"/>
    </location>
</feature>
<name>A0ABW4DYS0_9RHOB</name>
<keyword evidence="1" id="KW-1133">Transmembrane helix</keyword>
<protein>
    <submittedName>
        <fullName evidence="3">DMT family transporter</fullName>
    </submittedName>
</protein>
<organism evidence="3 4">
    <name type="scientific">Paracoccus nototheniae</name>
    <dbReference type="NCBI Taxonomy" id="2489002"/>
    <lineage>
        <taxon>Bacteria</taxon>
        <taxon>Pseudomonadati</taxon>
        <taxon>Pseudomonadota</taxon>
        <taxon>Alphaproteobacteria</taxon>
        <taxon>Rhodobacterales</taxon>
        <taxon>Paracoccaceae</taxon>
        <taxon>Paracoccus</taxon>
    </lineage>
</organism>
<accession>A0ABW4DYS0</accession>
<feature type="transmembrane region" description="Helical" evidence="1">
    <location>
        <begin position="149"/>
        <end position="166"/>
    </location>
</feature>
<dbReference type="PANTHER" id="PTHR22911:SF135">
    <property type="entry name" value="BLR4310 PROTEIN"/>
    <property type="match status" value="1"/>
</dbReference>
<dbReference type="Proteomes" id="UP001597302">
    <property type="component" value="Unassembled WGS sequence"/>
</dbReference>
<evidence type="ECO:0000313" key="3">
    <source>
        <dbReference type="EMBL" id="MFD1481948.1"/>
    </source>
</evidence>
<dbReference type="RefSeq" id="WP_131573210.1">
    <property type="nucleotide sequence ID" value="NZ_CBCSAJ010000003.1"/>
</dbReference>
<gene>
    <name evidence="3" type="ORF">ACFQ5P_11640</name>
</gene>
<feature type="transmembrane region" description="Helical" evidence="1">
    <location>
        <begin position="246"/>
        <end position="262"/>
    </location>
</feature>
<evidence type="ECO:0000256" key="1">
    <source>
        <dbReference type="SAM" id="Phobius"/>
    </source>
</evidence>
<dbReference type="InterPro" id="IPR000620">
    <property type="entry name" value="EamA_dom"/>
</dbReference>
<dbReference type="InterPro" id="IPR037185">
    <property type="entry name" value="EmrE-like"/>
</dbReference>
<dbReference type="PANTHER" id="PTHR22911">
    <property type="entry name" value="ACYL-MALONYL CONDENSING ENZYME-RELATED"/>
    <property type="match status" value="1"/>
</dbReference>
<keyword evidence="1" id="KW-0472">Membrane</keyword>
<dbReference type="EMBL" id="JBHTOQ010000022">
    <property type="protein sequence ID" value="MFD1481948.1"/>
    <property type="molecule type" value="Genomic_DNA"/>
</dbReference>
<feature type="transmembrane region" description="Helical" evidence="1">
    <location>
        <begin position="187"/>
        <end position="208"/>
    </location>
</feature>
<keyword evidence="4" id="KW-1185">Reference proteome</keyword>
<feature type="transmembrane region" description="Helical" evidence="1">
    <location>
        <begin position="268"/>
        <end position="286"/>
    </location>
</feature>
<evidence type="ECO:0000259" key="2">
    <source>
        <dbReference type="Pfam" id="PF00892"/>
    </source>
</evidence>